<keyword evidence="2" id="KW-1185">Reference proteome</keyword>
<dbReference type="EMBL" id="JATAAI010000022">
    <property type="protein sequence ID" value="KAK1737978.1"/>
    <property type="molecule type" value="Genomic_DNA"/>
</dbReference>
<gene>
    <name evidence="1" type="ORF">QTG54_011272</name>
</gene>
<sequence>MKMLLRNRPRSFWRRHWFTQATNPALLPT</sequence>
<evidence type="ECO:0000313" key="2">
    <source>
        <dbReference type="Proteomes" id="UP001224775"/>
    </source>
</evidence>
<dbReference type="AlphaFoldDB" id="A0AAD8Y1V3"/>
<protein>
    <submittedName>
        <fullName evidence="1">Uncharacterized protein</fullName>
    </submittedName>
</protein>
<evidence type="ECO:0000313" key="1">
    <source>
        <dbReference type="EMBL" id="KAK1737978.1"/>
    </source>
</evidence>
<reference evidence="1" key="1">
    <citation type="submission" date="2023-06" db="EMBL/GenBank/DDBJ databases">
        <title>Survivors Of The Sea: Transcriptome response of Skeletonema marinoi to long-term dormancy.</title>
        <authorList>
            <person name="Pinder M.I.M."/>
            <person name="Kourtchenko O."/>
            <person name="Robertson E.K."/>
            <person name="Larsson T."/>
            <person name="Maumus F."/>
            <person name="Osuna-Cruz C.M."/>
            <person name="Vancaester E."/>
            <person name="Stenow R."/>
            <person name="Vandepoele K."/>
            <person name="Ploug H."/>
            <person name="Bruchert V."/>
            <person name="Godhe A."/>
            <person name="Topel M."/>
        </authorList>
    </citation>
    <scope>NUCLEOTIDE SEQUENCE</scope>
    <source>
        <strain evidence="1">R05AC</strain>
    </source>
</reference>
<proteinExistence type="predicted"/>
<dbReference type="Proteomes" id="UP001224775">
    <property type="component" value="Unassembled WGS sequence"/>
</dbReference>
<comment type="caution">
    <text evidence="1">The sequence shown here is derived from an EMBL/GenBank/DDBJ whole genome shotgun (WGS) entry which is preliminary data.</text>
</comment>
<name>A0AAD8Y1V3_9STRA</name>
<organism evidence="1 2">
    <name type="scientific">Skeletonema marinoi</name>
    <dbReference type="NCBI Taxonomy" id="267567"/>
    <lineage>
        <taxon>Eukaryota</taxon>
        <taxon>Sar</taxon>
        <taxon>Stramenopiles</taxon>
        <taxon>Ochrophyta</taxon>
        <taxon>Bacillariophyta</taxon>
        <taxon>Coscinodiscophyceae</taxon>
        <taxon>Thalassiosirophycidae</taxon>
        <taxon>Thalassiosirales</taxon>
        <taxon>Skeletonemataceae</taxon>
        <taxon>Skeletonema</taxon>
        <taxon>Skeletonema marinoi-dohrnii complex</taxon>
    </lineage>
</organism>
<accession>A0AAD8Y1V3</accession>